<evidence type="ECO:0000259" key="7">
    <source>
        <dbReference type="Pfam" id="PF02463"/>
    </source>
</evidence>
<dbReference type="SUPFAM" id="SSF52540">
    <property type="entry name" value="P-loop containing nucleoside triphosphate hydrolases"/>
    <property type="match status" value="2"/>
</dbReference>
<gene>
    <name evidence="6" type="primary">smc</name>
    <name evidence="8" type="ORF">AMJ87_03080</name>
</gene>
<dbReference type="InterPro" id="IPR024704">
    <property type="entry name" value="SMC"/>
</dbReference>
<comment type="domain">
    <text evidence="6">Contains large globular domains required for ATP hydrolysis at each terminus and a third globular domain forming a flexible hinge near the middle of the molecule. These domains are separated by coiled-coil structures.</text>
</comment>
<evidence type="ECO:0000313" key="9">
    <source>
        <dbReference type="Proteomes" id="UP000051096"/>
    </source>
</evidence>
<evidence type="ECO:0000256" key="5">
    <source>
        <dbReference type="ARBA" id="ARBA00023125"/>
    </source>
</evidence>
<dbReference type="Gene3D" id="1.20.5.340">
    <property type="match status" value="1"/>
</dbReference>
<dbReference type="GO" id="GO:0003677">
    <property type="term" value="F:DNA binding"/>
    <property type="evidence" value="ECO:0007669"/>
    <property type="project" value="UniProtKB-UniRule"/>
</dbReference>
<dbReference type="GO" id="GO:0005524">
    <property type="term" value="F:ATP binding"/>
    <property type="evidence" value="ECO:0007669"/>
    <property type="project" value="UniProtKB-UniRule"/>
</dbReference>
<evidence type="ECO:0000256" key="4">
    <source>
        <dbReference type="ARBA" id="ARBA00023054"/>
    </source>
</evidence>
<dbReference type="GO" id="GO:0006260">
    <property type="term" value="P:DNA replication"/>
    <property type="evidence" value="ECO:0007669"/>
    <property type="project" value="UniProtKB-UniRule"/>
</dbReference>
<name>A0A0S8GKI9_UNCW3</name>
<evidence type="ECO:0000256" key="2">
    <source>
        <dbReference type="ARBA" id="ARBA00022741"/>
    </source>
</evidence>
<dbReference type="NCBIfam" id="TIGR02168">
    <property type="entry name" value="SMC_prok_B"/>
    <property type="match status" value="1"/>
</dbReference>
<dbReference type="PANTHER" id="PTHR43977">
    <property type="entry name" value="STRUCTURAL MAINTENANCE OF CHROMOSOMES PROTEIN 3"/>
    <property type="match status" value="1"/>
</dbReference>
<dbReference type="AlphaFoldDB" id="A0A0S8GKI9"/>
<evidence type="ECO:0000256" key="1">
    <source>
        <dbReference type="ARBA" id="ARBA00022490"/>
    </source>
</evidence>
<keyword evidence="2 6" id="KW-0547">Nucleotide-binding</keyword>
<reference evidence="8 9" key="1">
    <citation type="journal article" date="2015" name="Microbiome">
        <title>Genomic resolution of linkages in carbon, nitrogen, and sulfur cycling among widespread estuary sediment bacteria.</title>
        <authorList>
            <person name="Baker B.J."/>
            <person name="Lazar C.S."/>
            <person name="Teske A.P."/>
            <person name="Dick G.J."/>
        </authorList>
    </citation>
    <scope>NUCLEOTIDE SEQUENCE [LARGE SCALE GENOMIC DNA]</scope>
    <source>
        <strain evidence="8">SM23_60</strain>
    </source>
</reference>
<keyword evidence="4 6" id="KW-0175">Coiled coil</keyword>
<comment type="subunit">
    <text evidence="6">Homodimer.</text>
</comment>
<accession>A0A0S8GKI9</accession>
<comment type="function">
    <text evidence="6">Required for chromosome condensation and partitioning.</text>
</comment>
<dbReference type="EMBL" id="LJUO01000018">
    <property type="protein sequence ID" value="KPK72978.1"/>
    <property type="molecule type" value="Genomic_DNA"/>
</dbReference>
<dbReference type="Pfam" id="PF02463">
    <property type="entry name" value="SMC_N"/>
    <property type="match status" value="1"/>
</dbReference>
<dbReference type="HAMAP" id="MF_01894">
    <property type="entry name" value="Smc_prok"/>
    <property type="match status" value="1"/>
</dbReference>
<dbReference type="GO" id="GO:0030261">
    <property type="term" value="P:chromosome condensation"/>
    <property type="evidence" value="ECO:0007669"/>
    <property type="project" value="InterPro"/>
</dbReference>
<keyword evidence="1 6" id="KW-0963">Cytoplasm</keyword>
<comment type="caution">
    <text evidence="8">The sequence shown here is derived from an EMBL/GenBank/DDBJ whole genome shotgun (WGS) entry which is preliminary data.</text>
</comment>
<comment type="similarity">
    <text evidence="6">Belongs to the SMC family.</text>
</comment>
<dbReference type="GO" id="GO:0005737">
    <property type="term" value="C:cytoplasm"/>
    <property type="evidence" value="ECO:0007669"/>
    <property type="project" value="UniProtKB-SubCell"/>
</dbReference>
<sequence length="1152" mass="134346">MKIKEIKLYGFKSFPDETKLALNAGITAFVGPNGSGKSNIFDALRWVFGEQSMKALRCERIEDLIYVSPDTRNDAHFTEVSITIDNENYFPQFGGEFEIKRRFYRSGESEFFLNRVKCRLQDIQALFLNSGTLTYSFLELSEIEKIIHGDTKEMFNDVSGILKYQERREQTRRRLDVTEQDLLRLEDIIHEMQRSLRSLRRQVRQTRLYQELKEEYARLTLYLLKKDYVEASGQLSELQKKISDTDGQRQSVLLQTKKLEQNREYIKREMAKVEAEKKSTLERIANIDSIIERLQGNIERNEEHAREIVLARERNATRINEKTDLMNSNRQRLVEHENKVQELIRTIESVQGDITNAEGQLKANDDAFFSTLGKISSTDDTIRNLDDEIQQVKQDIARLHFEKENKRALLAKVSRECDTQQQEIDTQQRAFRNTEEKLKRIVVQQEEVAKRLRDAQEKLKENEQQHTVIDSDLRQRNDAIAECKLLIDTLTHRMRERSSIPEIEQQFKERHRGRFRKSITVEPGYEAIVDICLGDLLDFYLLENFSPQDFTTVPEGRIGFVDVQASIKEGPLSLPRGTQSLSQFVHVKSSFNVLKTHIGRYFIVRDFQTARALSEEHPGCGFVVPEGFLFKDGTVVIERGEVGYFKMKQRLSEKKKELETLRNELLFTQEEKERLITVGEAIRNKLEEDRNELFSINVQKSEYSMKMNECKRAIEKLNNDFDSLGDDQSVLQAEEERIDQQITTTTQRMEKMTRERTAAENDRDALVEQRRDLKREIDEKNAYVNLKKMELVALEERLSSITATAQQLRREITGVEEEVRTLGEATHVNDLDETQKEIQRLNGELSRAREERKEIEAQLPEKLIEQYTQSLNDIFDQLSEKQRVLEELQNNTMQYKYASFQLTHKKDEAARRAQEECKTILADYVPEEELTDTEQKLSDVRTKMERLGEINPLSLELYETEKKRLDEFLKQRNDIIAAKRRLLDSIEELDTRARDRFTKTFVEVKEQFNYVFSNFFEGGTADLVLTDPANPLTSRVDIVVRMKGKRLKTINQLSGGERTLLAISLLLAFYLVKPAPFCILDEIDAPLDDANVVRFNKFLRDLSQRTQVVIITHNRATMEYTDYLYGLTMETPGQSKIISARLADLEKIGALE</sequence>
<dbReference type="InterPro" id="IPR003395">
    <property type="entry name" value="RecF/RecN/SMC_N"/>
</dbReference>
<feature type="coiled-coil region" evidence="6">
    <location>
        <begin position="644"/>
        <end position="891"/>
    </location>
</feature>
<dbReference type="GO" id="GO:0016887">
    <property type="term" value="F:ATP hydrolysis activity"/>
    <property type="evidence" value="ECO:0007669"/>
    <property type="project" value="InterPro"/>
</dbReference>
<dbReference type="PATRIC" id="fig|1703780.3.peg.1261"/>
<keyword evidence="5 6" id="KW-0238">DNA-binding</keyword>
<dbReference type="InterPro" id="IPR011890">
    <property type="entry name" value="SMC_prok"/>
</dbReference>
<dbReference type="InterPro" id="IPR036277">
    <property type="entry name" value="SMC_hinge_sf"/>
</dbReference>
<dbReference type="GO" id="GO:0007059">
    <property type="term" value="P:chromosome segregation"/>
    <property type="evidence" value="ECO:0007669"/>
    <property type="project" value="UniProtKB-UniRule"/>
</dbReference>
<evidence type="ECO:0000313" key="8">
    <source>
        <dbReference type="EMBL" id="KPK72978.1"/>
    </source>
</evidence>
<feature type="coiled-coil region" evidence="6">
    <location>
        <begin position="161"/>
        <end position="202"/>
    </location>
</feature>
<organism evidence="8 9">
    <name type="scientific">candidate division WOR_3 bacterium SM23_60</name>
    <dbReference type="NCBI Taxonomy" id="1703780"/>
    <lineage>
        <taxon>Bacteria</taxon>
        <taxon>Bacteria division WOR-3</taxon>
    </lineage>
</organism>
<dbReference type="InterPro" id="IPR027417">
    <property type="entry name" value="P-loop_NTPase"/>
</dbReference>
<feature type="binding site" evidence="6">
    <location>
        <begin position="32"/>
        <end position="39"/>
    </location>
    <ligand>
        <name>ATP</name>
        <dbReference type="ChEBI" id="CHEBI:30616"/>
    </ligand>
</feature>
<feature type="coiled-coil region" evidence="6">
    <location>
        <begin position="326"/>
        <end position="465"/>
    </location>
</feature>
<dbReference type="GO" id="GO:0005694">
    <property type="term" value="C:chromosome"/>
    <property type="evidence" value="ECO:0007669"/>
    <property type="project" value="InterPro"/>
</dbReference>
<feature type="domain" description="RecF/RecN/SMC N-terminal" evidence="7">
    <location>
        <begin position="3"/>
        <end position="1134"/>
    </location>
</feature>
<evidence type="ECO:0000256" key="6">
    <source>
        <dbReference type="HAMAP-Rule" id="MF_01894"/>
    </source>
</evidence>
<keyword evidence="3 6" id="KW-0067">ATP-binding</keyword>
<dbReference type="Proteomes" id="UP000051096">
    <property type="component" value="Unassembled WGS sequence"/>
</dbReference>
<dbReference type="Gene3D" id="3.40.50.300">
    <property type="entry name" value="P-loop containing nucleotide triphosphate hydrolases"/>
    <property type="match status" value="2"/>
</dbReference>
<dbReference type="Gene3D" id="1.10.287.1490">
    <property type="match status" value="1"/>
</dbReference>
<proteinExistence type="inferred from homology"/>
<comment type="subcellular location">
    <subcellularLocation>
        <location evidence="6">Cytoplasm</location>
    </subcellularLocation>
</comment>
<dbReference type="PIRSF" id="PIRSF005719">
    <property type="entry name" value="SMC"/>
    <property type="match status" value="1"/>
</dbReference>
<dbReference type="GO" id="GO:0007062">
    <property type="term" value="P:sister chromatid cohesion"/>
    <property type="evidence" value="ECO:0007669"/>
    <property type="project" value="InterPro"/>
</dbReference>
<dbReference type="SUPFAM" id="SSF75553">
    <property type="entry name" value="Smc hinge domain"/>
    <property type="match status" value="1"/>
</dbReference>
<protein>
    <recommendedName>
        <fullName evidence="6">Chromosome partition protein Smc</fullName>
    </recommendedName>
</protein>
<evidence type="ECO:0000256" key="3">
    <source>
        <dbReference type="ARBA" id="ARBA00022840"/>
    </source>
</evidence>